<dbReference type="Gene3D" id="3.40.50.300">
    <property type="entry name" value="P-loop containing nucleotide triphosphate hydrolases"/>
    <property type="match status" value="1"/>
</dbReference>
<dbReference type="Proteomes" id="UP001597322">
    <property type="component" value="Unassembled WGS sequence"/>
</dbReference>
<protein>
    <submittedName>
        <fullName evidence="4">AAA family ATPase</fullName>
    </submittedName>
</protein>
<dbReference type="PANTHER" id="PTHR23076:SF97">
    <property type="entry name" value="ATP-DEPENDENT ZINC METALLOPROTEASE YME1L1"/>
    <property type="match status" value="1"/>
</dbReference>
<dbReference type="InterPro" id="IPR003959">
    <property type="entry name" value="ATPase_AAA_core"/>
</dbReference>
<feature type="region of interest" description="Disordered" evidence="2">
    <location>
        <begin position="338"/>
        <end position="415"/>
    </location>
</feature>
<keyword evidence="1" id="KW-0067">ATP-binding</keyword>
<dbReference type="PANTHER" id="PTHR23076">
    <property type="entry name" value="METALLOPROTEASE M41 FTSH"/>
    <property type="match status" value="1"/>
</dbReference>
<feature type="domain" description="AAA+ ATPase" evidence="3">
    <location>
        <begin position="453"/>
        <end position="592"/>
    </location>
</feature>
<feature type="compositionally biased region" description="Polar residues" evidence="2">
    <location>
        <begin position="353"/>
        <end position="369"/>
    </location>
</feature>
<dbReference type="EMBL" id="JBHUEQ010000039">
    <property type="protein sequence ID" value="MFD1747439.1"/>
    <property type="molecule type" value="Genomic_DNA"/>
</dbReference>
<dbReference type="InterPro" id="IPR003593">
    <property type="entry name" value="AAA+_ATPase"/>
</dbReference>
<evidence type="ECO:0000313" key="5">
    <source>
        <dbReference type="Proteomes" id="UP001597322"/>
    </source>
</evidence>
<sequence length="622" mass="66873">MDRLSSFLLRHLAHVERRAVRRLAVRNGLLTMSTSIVDGHVVGRFRPAFDPSHLTGDAERDRQWVRDHLAAFLIEARQDDHGRPVLVTSVPAWPVHLARRSANEKNTDQARVAHAVRVVAEAGYKPSVKPMATLLLLAAAMEQSGVSLRDLGAVLRQPAPVFSVAVLADGFERALPQLIENTGIVPYGPYTGVAADFAFNDDLWRWVDSETRRVVLQVPAGQTNRPSRAALRGQLLRALADGTPVLAVSETHNGVPDQVDLTCDVRLTGAGIDRLLIADLLEAVYGSEAVMRHDSSIVRIDAGALTLDDLAIAIRPGRPILSSLDALAGLAALNREDKEDGNADKNAGASRRLITQSPSERRGQTSQDGGNRGDRTSSTSTSSKGKRKDSSRHKPTGAVVIQPEPDDDSSASTAHPGLRVESLTGYGAAKDWALGLKADLADYLGGELPWSDMSTKLLLSGPPGTGKTTFARALCNTLQVPLVVTSVSTWLQGEYLHDVLDRMANTFAEARTQAPCILFIDEIDGIGQRASASRPYADYWNACVNKVLELLDGAVKTDGVIVVGATNRPDQIDEAIRRSGRLETHIEIPRPDIPTLASILAHHLGSDLDAVTASDAQVGGQP</sequence>
<comment type="caution">
    <text evidence="4">The sequence shown here is derived from an EMBL/GenBank/DDBJ whole genome shotgun (WGS) entry which is preliminary data.</text>
</comment>
<dbReference type="SUPFAM" id="SSF52540">
    <property type="entry name" value="P-loop containing nucleoside triphosphate hydrolases"/>
    <property type="match status" value="1"/>
</dbReference>
<dbReference type="InterPro" id="IPR003960">
    <property type="entry name" value="ATPase_AAA_CS"/>
</dbReference>
<proteinExistence type="inferred from homology"/>
<dbReference type="PROSITE" id="PS00674">
    <property type="entry name" value="AAA"/>
    <property type="match status" value="1"/>
</dbReference>
<organism evidence="4 5">
    <name type="scientific">Rhizobium helianthi</name>
    <dbReference type="NCBI Taxonomy" id="1132695"/>
    <lineage>
        <taxon>Bacteria</taxon>
        <taxon>Pseudomonadati</taxon>
        <taxon>Pseudomonadota</taxon>
        <taxon>Alphaproteobacteria</taxon>
        <taxon>Hyphomicrobiales</taxon>
        <taxon>Rhizobiaceae</taxon>
        <taxon>Rhizobium/Agrobacterium group</taxon>
        <taxon>Rhizobium</taxon>
    </lineage>
</organism>
<evidence type="ECO:0000259" key="3">
    <source>
        <dbReference type="SMART" id="SM00382"/>
    </source>
</evidence>
<dbReference type="SMART" id="SM00382">
    <property type="entry name" value="AAA"/>
    <property type="match status" value="1"/>
</dbReference>
<evidence type="ECO:0000313" key="4">
    <source>
        <dbReference type="EMBL" id="MFD1747439.1"/>
    </source>
</evidence>
<accession>A0ABW4M8B4</accession>
<gene>
    <name evidence="4" type="ORF">ACFSE1_18375</name>
</gene>
<keyword evidence="5" id="KW-1185">Reference proteome</keyword>
<dbReference type="Pfam" id="PF00004">
    <property type="entry name" value="AAA"/>
    <property type="match status" value="1"/>
</dbReference>
<comment type="similarity">
    <text evidence="1">Belongs to the AAA ATPase family.</text>
</comment>
<dbReference type="RefSeq" id="WP_377404725.1">
    <property type="nucleotide sequence ID" value="NZ_JBHUEQ010000039.1"/>
</dbReference>
<name>A0ABW4M8B4_9HYPH</name>
<dbReference type="CDD" id="cd19481">
    <property type="entry name" value="RecA-like_protease"/>
    <property type="match status" value="1"/>
</dbReference>
<keyword evidence="1" id="KW-0547">Nucleotide-binding</keyword>
<reference evidence="5" key="1">
    <citation type="journal article" date="2019" name="Int. J. Syst. Evol. Microbiol.">
        <title>The Global Catalogue of Microorganisms (GCM) 10K type strain sequencing project: providing services to taxonomists for standard genome sequencing and annotation.</title>
        <authorList>
            <consortium name="The Broad Institute Genomics Platform"/>
            <consortium name="The Broad Institute Genome Sequencing Center for Infectious Disease"/>
            <person name="Wu L."/>
            <person name="Ma J."/>
        </authorList>
    </citation>
    <scope>NUCLEOTIDE SEQUENCE [LARGE SCALE GENOMIC DNA]</scope>
    <source>
        <strain evidence="5">CG52</strain>
    </source>
</reference>
<evidence type="ECO:0000256" key="2">
    <source>
        <dbReference type="SAM" id="MobiDB-lite"/>
    </source>
</evidence>
<evidence type="ECO:0000256" key="1">
    <source>
        <dbReference type="RuleBase" id="RU003651"/>
    </source>
</evidence>
<feature type="compositionally biased region" description="Basic residues" evidence="2">
    <location>
        <begin position="384"/>
        <end position="395"/>
    </location>
</feature>
<dbReference type="InterPro" id="IPR027417">
    <property type="entry name" value="P-loop_NTPase"/>
</dbReference>